<dbReference type="Pfam" id="PF02909">
    <property type="entry name" value="TetR_C_1"/>
    <property type="match status" value="1"/>
</dbReference>
<dbReference type="EMBL" id="CP048209">
    <property type="protein sequence ID" value="QHT59047.1"/>
    <property type="molecule type" value="Genomic_DNA"/>
</dbReference>
<dbReference type="PANTHER" id="PTHR30055">
    <property type="entry name" value="HTH-TYPE TRANSCRIPTIONAL REGULATOR RUTR"/>
    <property type="match status" value="1"/>
</dbReference>
<dbReference type="InterPro" id="IPR004111">
    <property type="entry name" value="Repressor_TetR_C"/>
</dbReference>
<sequence>MTNHTDNEDDVLGRLPAGVALSWGIVKQGKRGPKGELSIKQIVDAAVAIADQDGLQAVSMSRVAQSLGYTTMSLYRYMTSKDDLLLLMQEAVSDVPIPPYDPGQDWRDGLREYVQQCVQVFVEHPWYGDIPITGVPVTPNVMGLIDWVLRSLRPLELDEFEKMSVLLLLSSYGRAVGLISRDIAKAARLGVSAEDFSGLPFSPALKRLVTPERYPDLYPIVMSGIYAGERESESTVGDDMNFGLERILDGIEQYLARRGKLPADAGDR</sequence>
<dbReference type="Pfam" id="PF00440">
    <property type="entry name" value="TetR_N"/>
    <property type="match status" value="1"/>
</dbReference>
<feature type="domain" description="HTH tetR-type" evidence="5">
    <location>
        <begin position="36"/>
        <end position="96"/>
    </location>
</feature>
<dbReference type="PROSITE" id="PS50977">
    <property type="entry name" value="HTH_TETR_2"/>
    <property type="match status" value="1"/>
</dbReference>
<dbReference type="SUPFAM" id="SSF46689">
    <property type="entry name" value="Homeodomain-like"/>
    <property type="match status" value="1"/>
</dbReference>
<keyword evidence="1" id="KW-0805">Transcription regulation</keyword>
<dbReference type="GO" id="GO:0003700">
    <property type="term" value="F:DNA-binding transcription factor activity"/>
    <property type="evidence" value="ECO:0007669"/>
    <property type="project" value="TreeGrafter"/>
</dbReference>
<keyword evidence="2 4" id="KW-0238">DNA-binding</keyword>
<dbReference type="Gene3D" id="1.10.357.10">
    <property type="entry name" value="Tetracycline Repressor, domain 2"/>
    <property type="match status" value="1"/>
</dbReference>
<evidence type="ECO:0000256" key="3">
    <source>
        <dbReference type="ARBA" id="ARBA00023163"/>
    </source>
</evidence>
<keyword evidence="3" id="KW-0804">Transcription</keyword>
<dbReference type="Proteomes" id="UP000476064">
    <property type="component" value="Chromosome"/>
</dbReference>
<reference evidence="6 7" key="1">
    <citation type="submission" date="2020-01" db="EMBL/GenBank/DDBJ databases">
        <title>Paenibacillus sp. nov., isolated from tomato rhizosphere.</title>
        <authorList>
            <person name="Weon H.-Y."/>
            <person name="Lee S.A."/>
        </authorList>
    </citation>
    <scope>NUCLEOTIDE SEQUENCE [LARGE SCALE GENOMIC DNA]</scope>
    <source>
        <strain evidence="6 7">12200R-189</strain>
    </source>
</reference>
<evidence type="ECO:0000313" key="7">
    <source>
        <dbReference type="Proteomes" id="UP000476064"/>
    </source>
</evidence>
<evidence type="ECO:0000256" key="4">
    <source>
        <dbReference type="PROSITE-ProRule" id="PRU00335"/>
    </source>
</evidence>
<dbReference type="Gene3D" id="1.10.10.60">
    <property type="entry name" value="Homeodomain-like"/>
    <property type="match status" value="1"/>
</dbReference>
<name>A0A6C0FQ86_9BACL</name>
<dbReference type="GO" id="GO:0045892">
    <property type="term" value="P:negative regulation of DNA-templated transcription"/>
    <property type="evidence" value="ECO:0007669"/>
    <property type="project" value="InterPro"/>
</dbReference>
<dbReference type="RefSeq" id="WP_162355115.1">
    <property type="nucleotide sequence ID" value="NZ_CP048209.1"/>
</dbReference>
<organism evidence="6 7">
    <name type="scientific">Paenibacillus lycopersici</name>
    <dbReference type="NCBI Taxonomy" id="2704462"/>
    <lineage>
        <taxon>Bacteria</taxon>
        <taxon>Bacillati</taxon>
        <taxon>Bacillota</taxon>
        <taxon>Bacilli</taxon>
        <taxon>Bacillales</taxon>
        <taxon>Paenibacillaceae</taxon>
        <taxon>Paenibacillus</taxon>
    </lineage>
</organism>
<accession>A0A6C0FQ86</accession>
<protein>
    <submittedName>
        <fullName evidence="6">TetR/AcrR family transcriptional regulator</fullName>
    </submittedName>
</protein>
<proteinExistence type="predicted"/>
<evidence type="ECO:0000313" key="6">
    <source>
        <dbReference type="EMBL" id="QHT59047.1"/>
    </source>
</evidence>
<dbReference type="PANTHER" id="PTHR30055:SF151">
    <property type="entry name" value="TRANSCRIPTIONAL REGULATORY PROTEIN"/>
    <property type="match status" value="1"/>
</dbReference>
<evidence type="ECO:0000256" key="2">
    <source>
        <dbReference type="ARBA" id="ARBA00023125"/>
    </source>
</evidence>
<dbReference type="InterPro" id="IPR009057">
    <property type="entry name" value="Homeodomain-like_sf"/>
</dbReference>
<dbReference type="InterPro" id="IPR050109">
    <property type="entry name" value="HTH-type_TetR-like_transc_reg"/>
</dbReference>
<dbReference type="InterPro" id="IPR036271">
    <property type="entry name" value="Tet_transcr_reg_TetR-rel_C_sf"/>
</dbReference>
<dbReference type="AlphaFoldDB" id="A0A6C0FQ86"/>
<dbReference type="SUPFAM" id="SSF48498">
    <property type="entry name" value="Tetracyclin repressor-like, C-terminal domain"/>
    <property type="match status" value="1"/>
</dbReference>
<evidence type="ECO:0000256" key="1">
    <source>
        <dbReference type="ARBA" id="ARBA00023015"/>
    </source>
</evidence>
<dbReference type="InterPro" id="IPR001647">
    <property type="entry name" value="HTH_TetR"/>
</dbReference>
<gene>
    <name evidence="6" type="ORF">GXP70_03095</name>
</gene>
<keyword evidence="7" id="KW-1185">Reference proteome</keyword>
<evidence type="ECO:0000259" key="5">
    <source>
        <dbReference type="PROSITE" id="PS50977"/>
    </source>
</evidence>
<feature type="DNA-binding region" description="H-T-H motif" evidence="4">
    <location>
        <begin position="59"/>
        <end position="78"/>
    </location>
</feature>
<dbReference type="GO" id="GO:0000976">
    <property type="term" value="F:transcription cis-regulatory region binding"/>
    <property type="evidence" value="ECO:0007669"/>
    <property type="project" value="TreeGrafter"/>
</dbReference>
<dbReference type="KEGG" id="plyc:GXP70_03095"/>